<accession>A0ACC3MKH3</accession>
<organism evidence="1 2">
    <name type="scientific">Vermiconidia calcicola</name>
    <dbReference type="NCBI Taxonomy" id="1690605"/>
    <lineage>
        <taxon>Eukaryota</taxon>
        <taxon>Fungi</taxon>
        <taxon>Dikarya</taxon>
        <taxon>Ascomycota</taxon>
        <taxon>Pezizomycotina</taxon>
        <taxon>Dothideomycetes</taxon>
        <taxon>Dothideomycetidae</taxon>
        <taxon>Mycosphaerellales</taxon>
        <taxon>Extremaceae</taxon>
        <taxon>Vermiconidia</taxon>
    </lineage>
</organism>
<comment type="caution">
    <text evidence="1">The sequence shown here is derived from an EMBL/GenBank/DDBJ whole genome shotgun (WGS) entry which is preliminary data.</text>
</comment>
<name>A0ACC3MKH3_9PEZI</name>
<evidence type="ECO:0000313" key="2">
    <source>
        <dbReference type="Proteomes" id="UP001281147"/>
    </source>
</evidence>
<evidence type="ECO:0000313" key="1">
    <source>
        <dbReference type="EMBL" id="KAK3697316.1"/>
    </source>
</evidence>
<gene>
    <name evidence="1" type="ORF">LTR37_017549</name>
</gene>
<dbReference type="Proteomes" id="UP001281147">
    <property type="component" value="Unassembled WGS sequence"/>
</dbReference>
<protein>
    <submittedName>
        <fullName evidence="1">Uncharacterized protein</fullName>
    </submittedName>
</protein>
<keyword evidence="2" id="KW-1185">Reference proteome</keyword>
<dbReference type="EMBL" id="JAUTXU010000228">
    <property type="protein sequence ID" value="KAK3697316.1"/>
    <property type="molecule type" value="Genomic_DNA"/>
</dbReference>
<sequence>MDLDPLRSLYLCISDKSKQSQRGYFLYRQPIFIARQYETLEYPHDHQQSSSPVDLCITMDESNDPYESHIPPIPYEPYIQPPNIPPLQTLKYLIDTTTTCTHPTSFPQIHPSKIPGLIPYTTTTLTDLRLGCRYAHSLLIPLNSRLNVLRARVNEVRGLFNKPILGWKAAQTRGFEKWVDGADAAELLEGIVGYVVEREEKDAEIAGLVGELYGLLNRAAMQEDGVAFPVVAV</sequence>
<proteinExistence type="predicted"/>
<reference evidence="1" key="1">
    <citation type="submission" date="2023-07" db="EMBL/GenBank/DDBJ databases">
        <title>Black Yeasts Isolated from many extreme environments.</title>
        <authorList>
            <person name="Coleine C."/>
            <person name="Stajich J.E."/>
            <person name="Selbmann L."/>
        </authorList>
    </citation>
    <scope>NUCLEOTIDE SEQUENCE</scope>
    <source>
        <strain evidence="1">CCFEE 5714</strain>
    </source>
</reference>